<dbReference type="STRING" id="1648404.CP97_14450"/>
<dbReference type="PROSITE" id="PS51186">
    <property type="entry name" value="GNAT"/>
    <property type="match status" value="1"/>
</dbReference>
<organism evidence="3 4">
    <name type="scientific">Aurantiacibacter atlanticus</name>
    <dbReference type="NCBI Taxonomy" id="1648404"/>
    <lineage>
        <taxon>Bacteria</taxon>
        <taxon>Pseudomonadati</taxon>
        <taxon>Pseudomonadota</taxon>
        <taxon>Alphaproteobacteria</taxon>
        <taxon>Sphingomonadales</taxon>
        <taxon>Erythrobacteraceae</taxon>
        <taxon>Aurantiacibacter</taxon>
    </lineage>
</organism>
<sequence length="198" mass="22108">MTDVKSSPGPTPATDQHSPSRSFSNREAQEGWNAVATTHTGVKVTITPARPEDRSALERFFERVTSEDLYFRFLSGLRKVDDARLEAMLRDDDDSSIDFLAIDDEDGEILATAMLVADADFDSAEIAMCTREDAKHKGISWMLLDHGANYAAAMGVRRIYALQSISQADALRLEREMGFTVRTQPDDPTIMLVEKTFR</sequence>
<evidence type="ECO:0000313" key="4">
    <source>
        <dbReference type="Proteomes" id="UP000059113"/>
    </source>
</evidence>
<dbReference type="InterPro" id="IPR016181">
    <property type="entry name" value="Acyl_CoA_acyltransferase"/>
</dbReference>
<dbReference type="KEGG" id="ery:CP97_14450"/>
<dbReference type="GO" id="GO:0016747">
    <property type="term" value="F:acyltransferase activity, transferring groups other than amino-acyl groups"/>
    <property type="evidence" value="ECO:0007669"/>
    <property type="project" value="InterPro"/>
</dbReference>
<reference evidence="4" key="2">
    <citation type="submission" date="2015-04" db="EMBL/GenBank/DDBJ databases">
        <title>The complete genome sequence of Erythrobacter sp. s21-N3.</title>
        <authorList>
            <person name="Zhuang L."/>
            <person name="Liu Y."/>
            <person name="Shao Z."/>
        </authorList>
    </citation>
    <scope>NUCLEOTIDE SEQUENCE [LARGE SCALE GENOMIC DNA]</scope>
    <source>
        <strain evidence="4">s21-N3</strain>
    </source>
</reference>
<dbReference type="Gene3D" id="3.40.630.30">
    <property type="match status" value="1"/>
</dbReference>
<dbReference type="SUPFAM" id="SSF55729">
    <property type="entry name" value="Acyl-CoA N-acyltransferases (Nat)"/>
    <property type="match status" value="1"/>
</dbReference>
<feature type="domain" description="N-acetyltransferase" evidence="2">
    <location>
        <begin position="44"/>
        <end position="198"/>
    </location>
</feature>
<dbReference type="Proteomes" id="UP000059113">
    <property type="component" value="Chromosome"/>
</dbReference>
<gene>
    <name evidence="3" type="ORF">CP97_14450</name>
</gene>
<dbReference type="OrthoDB" id="9807426at2"/>
<dbReference type="EMBL" id="CP011310">
    <property type="protein sequence ID" value="AKQ43503.2"/>
    <property type="molecule type" value="Genomic_DNA"/>
</dbReference>
<accession>A0A0H4W1T9</accession>
<feature type="region of interest" description="Disordered" evidence="1">
    <location>
        <begin position="1"/>
        <end position="35"/>
    </location>
</feature>
<keyword evidence="3" id="KW-0808">Transferase</keyword>
<reference evidence="3 4" key="1">
    <citation type="journal article" date="2015" name="Int. J. Syst. Evol. Microbiol.">
        <title>Erythrobacter atlanticus sp. nov., a bacterium from ocean sediment able to degrade polycyclic aromatic hydrocarbons.</title>
        <authorList>
            <person name="Zhuang L."/>
            <person name="Liu Y."/>
            <person name="Wang L."/>
            <person name="Wang W."/>
            <person name="Shao Z."/>
        </authorList>
    </citation>
    <scope>NUCLEOTIDE SEQUENCE [LARGE SCALE GENOMIC DNA]</scope>
    <source>
        <strain evidence="4">s21-N3</strain>
    </source>
</reference>
<name>A0A0H4W1T9_9SPHN</name>
<keyword evidence="4" id="KW-1185">Reference proteome</keyword>
<evidence type="ECO:0000256" key="1">
    <source>
        <dbReference type="SAM" id="MobiDB-lite"/>
    </source>
</evidence>
<dbReference type="Pfam" id="PF00583">
    <property type="entry name" value="Acetyltransf_1"/>
    <property type="match status" value="1"/>
</dbReference>
<dbReference type="RefSeq" id="WP_082863846.1">
    <property type="nucleotide sequence ID" value="NZ_CP011310.1"/>
</dbReference>
<evidence type="ECO:0000259" key="2">
    <source>
        <dbReference type="PROSITE" id="PS51186"/>
    </source>
</evidence>
<dbReference type="InterPro" id="IPR000182">
    <property type="entry name" value="GNAT_dom"/>
</dbReference>
<feature type="compositionally biased region" description="Polar residues" evidence="1">
    <location>
        <begin position="13"/>
        <end position="26"/>
    </location>
</feature>
<proteinExistence type="predicted"/>
<protein>
    <submittedName>
        <fullName evidence="3">N-acetyltransferase GCN5</fullName>
    </submittedName>
</protein>
<evidence type="ECO:0000313" key="3">
    <source>
        <dbReference type="EMBL" id="AKQ43503.2"/>
    </source>
</evidence>
<dbReference type="AlphaFoldDB" id="A0A0H4W1T9"/>
<dbReference type="CDD" id="cd04301">
    <property type="entry name" value="NAT_SF"/>
    <property type="match status" value="1"/>
</dbReference>